<dbReference type="EMBL" id="JACCEW010000001">
    <property type="protein sequence ID" value="NYT35590.1"/>
    <property type="molecule type" value="Genomic_DNA"/>
</dbReference>
<sequence>MMRIAPVPNCGSNLGESPIWNDLDQALYFVDVTAYALCRYTPNDGLCRRWVFGKPIAALALTASPKLLLIFRSSIAFFDCTSGDLVDLPVSPVDSDERYNDARIDAQGRLWVGTFDRLMKRPLGKLYCLTNKVLRCVDEGFMLSNGIAFSPDRLTMYFADTWSRCIHAYDFCLESGAIANQREHIRFDGDGGPDGCAMDSEGYLWVAVVGGGEIVRYDPEGIPHTRVKVGVSKPTSCTFGGPLHDRLYVTSMRHGLTSATLAKQPLAGQMFEIEGTQSIGIAEERFQQ</sequence>
<evidence type="ECO:0000256" key="3">
    <source>
        <dbReference type="PIRSR" id="PIRSR605511-2"/>
    </source>
</evidence>
<feature type="binding site" evidence="3">
    <location>
        <position position="145"/>
    </location>
    <ligand>
        <name>a divalent metal cation</name>
        <dbReference type="ChEBI" id="CHEBI:60240"/>
    </ligand>
</feature>
<dbReference type="PANTHER" id="PTHR10907:SF47">
    <property type="entry name" value="REGUCALCIN"/>
    <property type="match status" value="1"/>
</dbReference>
<feature type="binding site" evidence="3">
    <location>
        <position position="98"/>
    </location>
    <ligand>
        <name>substrate</name>
    </ligand>
</feature>
<dbReference type="Gene3D" id="2.120.10.30">
    <property type="entry name" value="TolB, C-terminal domain"/>
    <property type="match status" value="1"/>
</dbReference>
<organism evidence="5 6">
    <name type="scientific">Allopusillimonas soli</name>
    <dbReference type="NCBI Taxonomy" id="659016"/>
    <lineage>
        <taxon>Bacteria</taxon>
        <taxon>Pseudomonadati</taxon>
        <taxon>Pseudomonadota</taxon>
        <taxon>Betaproteobacteria</taxon>
        <taxon>Burkholderiales</taxon>
        <taxon>Alcaligenaceae</taxon>
        <taxon>Allopusillimonas</taxon>
    </lineage>
</organism>
<evidence type="ECO:0000259" key="4">
    <source>
        <dbReference type="Pfam" id="PF08450"/>
    </source>
</evidence>
<dbReference type="InterPro" id="IPR005511">
    <property type="entry name" value="SMP-30"/>
</dbReference>
<evidence type="ECO:0000256" key="2">
    <source>
        <dbReference type="PIRSR" id="PIRSR605511-1"/>
    </source>
</evidence>
<evidence type="ECO:0000256" key="1">
    <source>
        <dbReference type="ARBA" id="ARBA00008853"/>
    </source>
</evidence>
<dbReference type="OrthoDB" id="9775406at2"/>
<comment type="cofactor">
    <cofactor evidence="3">
        <name>Zn(2+)</name>
        <dbReference type="ChEBI" id="CHEBI:29105"/>
    </cofactor>
    <text evidence="3">Binds 1 divalent metal cation per subunit.</text>
</comment>
<reference evidence="5 6" key="1">
    <citation type="submission" date="2020-07" db="EMBL/GenBank/DDBJ databases">
        <title>Taxonomic revisions and descriptions of new bacterial species based on genomic comparisons in the high-G+C-content subgroup of the family Alcaligenaceae.</title>
        <authorList>
            <person name="Szabo A."/>
            <person name="Felfoldi T."/>
        </authorList>
    </citation>
    <scope>NUCLEOTIDE SEQUENCE [LARGE SCALE GENOMIC DNA]</scope>
    <source>
        <strain evidence="5 6">DSM 25264</strain>
    </source>
</reference>
<name>A0A853F9I0_9BURK</name>
<feature type="binding site" evidence="3">
    <location>
        <position position="16"/>
    </location>
    <ligand>
        <name>a divalent metal cation</name>
        <dbReference type="ChEBI" id="CHEBI:60240"/>
    </ligand>
</feature>
<dbReference type="PRINTS" id="PR01790">
    <property type="entry name" value="SMP30FAMILY"/>
</dbReference>
<dbReference type="RefSeq" id="WP_129967479.1">
    <property type="nucleotide sequence ID" value="NZ_JACCEW010000001.1"/>
</dbReference>
<evidence type="ECO:0000313" key="6">
    <source>
        <dbReference type="Proteomes" id="UP000580517"/>
    </source>
</evidence>
<protein>
    <submittedName>
        <fullName evidence="5">SMP-30/gluconolactonase/LRE family protein</fullName>
    </submittedName>
</protein>
<proteinExistence type="inferred from homology"/>
<gene>
    <name evidence="5" type="ORF">H0A68_01795</name>
</gene>
<dbReference type="GO" id="GO:0004341">
    <property type="term" value="F:gluconolactonase activity"/>
    <property type="evidence" value="ECO:0007669"/>
    <property type="project" value="TreeGrafter"/>
</dbReference>
<feature type="binding site" evidence="3">
    <location>
        <position position="194"/>
    </location>
    <ligand>
        <name>a divalent metal cation</name>
        <dbReference type="ChEBI" id="CHEBI:60240"/>
    </ligand>
</feature>
<comment type="similarity">
    <text evidence="1">Belongs to the SMP-30/CGR1 family.</text>
</comment>
<dbReference type="Pfam" id="PF08450">
    <property type="entry name" value="SGL"/>
    <property type="match status" value="1"/>
</dbReference>
<keyword evidence="6" id="KW-1185">Reference proteome</keyword>
<keyword evidence="3" id="KW-0479">Metal-binding</keyword>
<feature type="active site" description="Proton donor/acceptor" evidence="2">
    <location>
        <position position="194"/>
    </location>
</feature>
<dbReference type="InterPro" id="IPR013658">
    <property type="entry name" value="SGL"/>
</dbReference>
<comment type="caution">
    <text evidence="5">The sequence shown here is derived from an EMBL/GenBank/DDBJ whole genome shotgun (WGS) entry which is preliminary data.</text>
</comment>
<dbReference type="AlphaFoldDB" id="A0A853F9I0"/>
<dbReference type="SUPFAM" id="SSF63829">
    <property type="entry name" value="Calcium-dependent phosphotriesterase"/>
    <property type="match status" value="1"/>
</dbReference>
<dbReference type="PANTHER" id="PTHR10907">
    <property type="entry name" value="REGUCALCIN"/>
    <property type="match status" value="1"/>
</dbReference>
<evidence type="ECO:0000313" key="5">
    <source>
        <dbReference type="EMBL" id="NYT35590.1"/>
    </source>
</evidence>
<dbReference type="Proteomes" id="UP000580517">
    <property type="component" value="Unassembled WGS sequence"/>
</dbReference>
<dbReference type="GO" id="GO:0005509">
    <property type="term" value="F:calcium ion binding"/>
    <property type="evidence" value="ECO:0007669"/>
    <property type="project" value="TreeGrafter"/>
</dbReference>
<dbReference type="InterPro" id="IPR011042">
    <property type="entry name" value="6-blade_b-propeller_TolB-like"/>
</dbReference>
<feature type="domain" description="SMP-30/Gluconolactonase/LRE-like region" evidence="4">
    <location>
        <begin position="14"/>
        <end position="252"/>
    </location>
</feature>
<dbReference type="GO" id="GO:0019853">
    <property type="term" value="P:L-ascorbic acid biosynthetic process"/>
    <property type="evidence" value="ECO:0007669"/>
    <property type="project" value="TreeGrafter"/>
</dbReference>
<accession>A0A853F9I0</accession>
<keyword evidence="3" id="KW-0862">Zinc</keyword>
<feature type="binding site" evidence="3">
    <location>
        <position position="100"/>
    </location>
    <ligand>
        <name>substrate</name>
    </ligand>
</feature>